<dbReference type="RefSeq" id="WP_346157777.1">
    <property type="nucleotide sequence ID" value="NZ_BAAATE010000063.1"/>
</dbReference>
<keyword evidence="3 6" id="KW-0812">Transmembrane</keyword>
<evidence type="ECO:0000313" key="8">
    <source>
        <dbReference type="Proteomes" id="UP001501666"/>
    </source>
</evidence>
<dbReference type="PIRSF" id="PIRSF006060">
    <property type="entry name" value="AA_transporter"/>
    <property type="match status" value="1"/>
</dbReference>
<dbReference type="PANTHER" id="PTHR42770">
    <property type="entry name" value="AMINO ACID TRANSPORTER-RELATED"/>
    <property type="match status" value="1"/>
</dbReference>
<feature type="transmembrane region" description="Helical" evidence="6">
    <location>
        <begin position="435"/>
        <end position="453"/>
    </location>
</feature>
<feature type="transmembrane region" description="Helical" evidence="6">
    <location>
        <begin position="252"/>
        <end position="274"/>
    </location>
</feature>
<comment type="caution">
    <text evidence="7">The sequence shown here is derived from an EMBL/GenBank/DDBJ whole genome shotgun (WGS) entry which is preliminary data.</text>
</comment>
<feature type="transmembrane region" description="Helical" evidence="6">
    <location>
        <begin position="32"/>
        <end position="56"/>
    </location>
</feature>
<feature type="transmembrane region" description="Helical" evidence="6">
    <location>
        <begin position="305"/>
        <end position="327"/>
    </location>
</feature>
<dbReference type="EMBL" id="BAAATE010000063">
    <property type="protein sequence ID" value="GAA2700934.1"/>
    <property type="molecule type" value="Genomic_DNA"/>
</dbReference>
<keyword evidence="8" id="KW-1185">Reference proteome</keyword>
<evidence type="ECO:0000256" key="6">
    <source>
        <dbReference type="SAM" id="Phobius"/>
    </source>
</evidence>
<organism evidence="7 8">
    <name type="scientific">Nonomuraea recticatena</name>
    <dbReference type="NCBI Taxonomy" id="46178"/>
    <lineage>
        <taxon>Bacteria</taxon>
        <taxon>Bacillati</taxon>
        <taxon>Actinomycetota</taxon>
        <taxon>Actinomycetes</taxon>
        <taxon>Streptosporangiales</taxon>
        <taxon>Streptosporangiaceae</taxon>
        <taxon>Nonomuraea</taxon>
    </lineage>
</organism>
<dbReference type="InterPro" id="IPR002293">
    <property type="entry name" value="AA/rel_permease1"/>
</dbReference>
<name>A0ABP6FTB7_9ACTN</name>
<gene>
    <name evidence="7" type="ORF">GCM10010412_098360</name>
</gene>
<dbReference type="Proteomes" id="UP001501666">
    <property type="component" value="Unassembled WGS sequence"/>
</dbReference>
<evidence type="ECO:0000256" key="2">
    <source>
        <dbReference type="ARBA" id="ARBA00022475"/>
    </source>
</evidence>
<sequence length="473" mass="49874">MYDPTNGGKPPSRLEQLGYQQQLARRLKMWEVVGLAMADVSPTMAVLFLTAGVFLVGGTFAIGANLILAVIVVLIALCLAELASMYPIAGGMYSLVRQVLPAPFSWATTFNYLIQGIVIPASIALGIVGFLKDLFPALTAPAPVIAVVLLALAVAIALTKVEVGAWATAIMVVVELIVLAIITAAALSHPRQSLADITFNPTMLSDGQLVSVGAVVMLATLAPAFNVINGYDAALGFAEEIKGGERALPRAVIISAIMACVLIVIPLVAAVVAAPDLKAFFTAPAPVVYSVEQSLGSNARVIVDVGAVIALFNAMLSLLMYFGRVAYTTGRDQLWPKTVNRSLSRLNRFHSPAAGILILAVPAAVLVFTSALDFLIIFAGAVIAAVYFCIGLAALMSRISQARETRPYRMPLWPLPPLVVIAFTGLALAMQEVKYLVAEGVLVLIALACWLGSKRWSGAPESAHEPQLDAESA</sequence>
<evidence type="ECO:0000256" key="5">
    <source>
        <dbReference type="ARBA" id="ARBA00023136"/>
    </source>
</evidence>
<protein>
    <submittedName>
        <fullName evidence="7">APC family permease</fullName>
    </submittedName>
</protein>
<accession>A0ABP6FTB7</accession>
<feature type="transmembrane region" description="Helical" evidence="6">
    <location>
        <begin position="165"/>
        <end position="189"/>
    </location>
</feature>
<feature type="transmembrane region" description="Helical" evidence="6">
    <location>
        <begin position="137"/>
        <end position="158"/>
    </location>
</feature>
<dbReference type="InterPro" id="IPR050367">
    <property type="entry name" value="APC_superfamily"/>
</dbReference>
<feature type="transmembrane region" description="Helical" evidence="6">
    <location>
        <begin position="110"/>
        <end position="131"/>
    </location>
</feature>
<feature type="transmembrane region" description="Helical" evidence="6">
    <location>
        <begin position="374"/>
        <end position="396"/>
    </location>
</feature>
<keyword evidence="2" id="KW-1003">Cell membrane</keyword>
<keyword evidence="4 6" id="KW-1133">Transmembrane helix</keyword>
<evidence type="ECO:0000313" key="7">
    <source>
        <dbReference type="EMBL" id="GAA2700934.1"/>
    </source>
</evidence>
<reference evidence="8" key="1">
    <citation type="journal article" date="2019" name="Int. J. Syst. Evol. Microbiol.">
        <title>The Global Catalogue of Microorganisms (GCM) 10K type strain sequencing project: providing services to taxonomists for standard genome sequencing and annotation.</title>
        <authorList>
            <consortium name="The Broad Institute Genomics Platform"/>
            <consortium name="The Broad Institute Genome Sequencing Center for Infectious Disease"/>
            <person name="Wu L."/>
            <person name="Ma J."/>
        </authorList>
    </citation>
    <scope>NUCLEOTIDE SEQUENCE [LARGE SCALE GENOMIC DNA]</scope>
    <source>
        <strain evidence="8">JCM 6835</strain>
    </source>
</reference>
<feature type="transmembrane region" description="Helical" evidence="6">
    <location>
        <begin position="62"/>
        <end position="89"/>
    </location>
</feature>
<evidence type="ECO:0000256" key="3">
    <source>
        <dbReference type="ARBA" id="ARBA00022692"/>
    </source>
</evidence>
<dbReference type="Gene3D" id="1.20.1740.10">
    <property type="entry name" value="Amino acid/polyamine transporter I"/>
    <property type="match status" value="1"/>
</dbReference>
<dbReference type="Pfam" id="PF13520">
    <property type="entry name" value="AA_permease_2"/>
    <property type="match status" value="1"/>
</dbReference>
<proteinExistence type="predicted"/>
<dbReference type="PANTHER" id="PTHR42770:SF7">
    <property type="entry name" value="MEMBRANE PROTEIN"/>
    <property type="match status" value="1"/>
</dbReference>
<evidence type="ECO:0000256" key="4">
    <source>
        <dbReference type="ARBA" id="ARBA00022989"/>
    </source>
</evidence>
<feature type="transmembrane region" description="Helical" evidence="6">
    <location>
        <begin position="209"/>
        <end position="231"/>
    </location>
</feature>
<feature type="transmembrane region" description="Helical" evidence="6">
    <location>
        <begin position="408"/>
        <end position="429"/>
    </location>
</feature>
<keyword evidence="5 6" id="KW-0472">Membrane</keyword>
<evidence type="ECO:0000256" key="1">
    <source>
        <dbReference type="ARBA" id="ARBA00004651"/>
    </source>
</evidence>
<feature type="transmembrane region" description="Helical" evidence="6">
    <location>
        <begin position="348"/>
        <end position="368"/>
    </location>
</feature>
<comment type="subcellular location">
    <subcellularLocation>
        <location evidence="1">Cell membrane</location>
        <topology evidence="1">Multi-pass membrane protein</topology>
    </subcellularLocation>
</comment>